<feature type="non-terminal residue" evidence="1">
    <location>
        <position position="65"/>
    </location>
</feature>
<dbReference type="Proteomes" id="UP000823775">
    <property type="component" value="Unassembled WGS sequence"/>
</dbReference>
<evidence type="ECO:0000313" key="2">
    <source>
        <dbReference type="Proteomes" id="UP000823775"/>
    </source>
</evidence>
<reference evidence="1 2" key="1">
    <citation type="journal article" date="2021" name="BMC Genomics">
        <title>Datura genome reveals duplications of psychoactive alkaloid biosynthetic genes and high mutation rate following tissue culture.</title>
        <authorList>
            <person name="Rajewski A."/>
            <person name="Carter-House D."/>
            <person name="Stajich J."/>
            <person name="Litt A."/>
        </authorList>
    </citation>
    <scope>NUCLEOTIDE SEQUENCE [LARGE SCALE GENOMIC DNA]</scope>
    <source>
        <strain evidence="1">AR-01</strain>
    </source>
</reference>
<feature type="non-terminal residue" evidence="1">
    <location>
        <position position="1"/>
    </location>
</feature>
<dbReference type="EMBL" id="JACEIK010078031">
    <property type="protein sequence ID" value="MCE5167317.1"/>
    <property type="molecule type" value="Genomic_DNA"/>
</dbReference>
<comment type="caution">
    <text evidence="1">The sequence shown here is derived from an EMBL/GenBank/DDBJ whole genome shotgun (WGS) entry which is preliminary data.</text>
</comment>
<keyword evidence="2" id="KW-1185">Reference proteome</keyword>
<organism evidence="1 2">
    <name type="scientific">Datura stramonium</name>
    <name type="common">Jimsonweed</name>
    <name type="synonym">Common thornapple</name>
    <dbReference type="NCBI Taxonomy" id="4076"/>
    <lineage>
        <taxon>Eukaryota</taxon>
        <taxon>Viridiplantae</taxon>
        <taxon>Streptophyta</taxon>
        <taxon>Embryophyta</taxon>
        <taxon>Tracheophyta</taxon>
        <taxon>Spermatophyta</taxon>
        <taxon>Magnoliopsida</taxon>
        <taxon>eudicotyledons</taxon>
        <taxon>Gunneridae</taxon>
        <taxon>Pentapetalae</taxon>
        <taxon>asterids</taxon>
        <taxon>lamiids</taxon>
        <taxon>Solanales</taxon>
        <taxon>Solanaceae</taxon>
        <taxon>Solanoideae</taxon>
        <taxon>Datureae</taxon>
        <taxon>Datura</taxon>
    </lineage>
</organism>
<sequence>NRRDGVLLLPSPVVERKREEVRRLGLVSPVGRREGEKRKGWRRRETVAGICMVSSGGDRRRRGEE</sequence>
<protein>
    <submittedName>
        <fullName evidence="1">Uncharacterized protein</fullName>
    </submittedName>
</protein>
<name>A0ABS8YAL8_DATST</name>
<gene>
    <name evidence="1" type="ORF">HAX54_047844</name>
</gene>
<evidence type="ECO:0000313" key="1">
    <source>
        <dbReference type="EMBL" id="MCE5167317.1"/>
    </source>
</evidence>
<proteinExistence type="predicted"/>
<accession>A0ABS8YAL8</accession>